<evidence type="ECO:0000313" key="1">
    <source>
        <dbReference type="EMBL" id="KAF5938037.1"/>
    </source>
</evidence>
<name>A0A7J7GBU6_CAMSI</name>
<reference evidence="2" key="1">
    <citation type="journal article" date="2020" name="Nat. Commun.">
        <title>Genome assembly of wild tea tree DASZ reveals pedigree and selection history of tea varieties.</title>
        <authorList>
            <person name="Zhang W."/>
            <person name="Zhang Y."/>
            <person name="Qiu H."/>
            <person name="Guo Y."/>
            <person name="Wan H."/>
            <person name="Zhang X."/>
            <person name="Scossa F."/>
            <person name="Alseekh S."/>
            <person name="Zhang Q."/>
            <person name="Wang P."/>
            <person name="Xu L."/>
            <person name="Schmidt M.H."/>
            <person name="Jia X."/>
            <person name="Li D."/>
            <person name="Zhu A."/>
            <person name="Guo F."/>
            <person name="Chen W."/>
            <person name="Ni D."/>
            <person name="Usadel B."/>
            <person name="Fernie A.R."/>
            <person name="Wen W."/>
        </authorList>
    </citation>
    <scope>NUCLEOTIDE SEQUENCE [LARGE SCALE GENOMIC DNA]</scope>
    <source>
        <strain evidence="2">cv. G240</strain>
    </source>
</reference>
<evidence type="ECO:0000313" key="2">
    <source>
        <dbReference type="Proteomes" id="UP000593564"/>
    </source>
</evidence>
<organism evidence="1 2">
    <name type="scientific">Camellia sinensis</name>
    <name type="common">Tea plant</name>
    <name type="synonym">Thea sinensis</name>
    <dbReference type="NCBI Taxonomy" id="4442"/>
    <lineage>
        <taxon>Eukaryota</taxon>
        <taxon>Viridiplantae</taxon>
        <taxon>Streptophyta</taxon>
        <taxon>Embryophyta</taxon>
        <taxon>Tracheophyta</taxon>
        <taxon>Spermatophyta</taxon>
        <taxon>Magnoliopsida</taxon>
        <taxon>eudicotyledons</taxon>
        <taxon>Gunneridae</taxon>
        <taxon>Pentapetalae</taxon>
        <taxon>asterids</taxon>
        <taxon>Ericales</taxon>
        <taxon>Theaceae</taxon>
        <taxon>Camellia</taxon>
    </lineage>
</organism>
<keyword evidence="2" id="KW-1185">Reference proteome</keyword>
<reference evidence="1 2" key="2">
    <citation type="submission" date="2020-07" db="EMBL/GenBank/DDBJ databases">
        <title>Genome assembly of wild tea tree DASZ reveals pedigree and selection history of tea varieties.</title>
        <authorList>
            <person name="Zhang W."/>
        </authorList>
    </citation>
    <scope>NUCLEOTIDE SEQUENCE [LARGE SCALE GENOMIC DNA]</scope>
    <source>
        <strain evidence="2">cv. G240</strain>
        <tissue evidence="1">Leaf</tissue>
    </source>
</reference>
<comment type="caution">
    <text evidence="1">The sequence shown here is derived from an EMBL/GenBank/DDBJ whole genome shotgun (WGS) entry which is preliminary data.</text>
</comment>
<dbReference type="AlphaFoldDB" id="A0A7J7GBU6"/>
<dbReference type="Proteomes" id="UP000593564">
    <property type="component" value="Unassembled WGS sequence"/>
</dbReference>
<dbReference type="EMBL" id="JACBKZ010000012">
    <property type="protein sequence ID" value="KAF5938037.1"/>
    <property type="molecule type" value="Genomic_DNA"/>
</dbReference>
<protein>
    <submittedName>
        <fullName evidence="1">Uncharacterized protein</fullName>
    </submittedName>
</protein>
<proteinExistence type="predicted"/>
<sequence length="120" mass="12969">MKTWKSGHGARSDGLGQLLDLDKARTTVSGNGEAAVVAESGNFDADDLAGLQNGHPLWDFYSHPRTPRSRLPGLEKWTLAPLTGVRFWRSSSGGWGSVAASGFWSSAVETMRFETQSSRS</sequence>
<gene>
    <name evidence="1" type="ORF">HYC85_025543</name>
</gene>
<accession>A0A7J7GBU6</accession>